<dbReference type="Proteomes" id="UP000183832">
    <property type="component" value="Unassembled WGS sequence"/>
</dbReference>
<keyword evidence="2" id="KW-1185">Reference proteome</keyword>
<sequence>MFMLEELSLAISVTLKKNLQFSITEHYQSNTIKHFKTNFTCRQNFIDKEKGNFSTHDVLMTLHSFHLIRGNLMPLYKVPEMRSEYFSLLSQI</sequence>
<proteinExistence type="predicted"/>
<reference evidence="1 2" key="1">
    <citation type="submission" date="2015-04" db="EMBL/GenBank/DDBJ databases">
        <authorList>
            <person name="Syromyatnikov M.Y."/>
            <person name="Popov V.N."/>
        </authorList>
    </citation>
    <scope>NUCLEOTIDE SEQUENCE [LARGE SCALE GENOMIC DNA]</scope>
</reference>
<dbReference type="EMBL" id="CVRI01000047">
    <property type="protein sequence ID" value="CRK97134.1"/>
    <property type="molecule type" value="Genomic_DNA"/>
</dbReference>
<gene>
    <name evidence="1" type="ORF">CLUMA_CG010531</name>
</gene>
<dbReference type="AlphaFoldDB" id="A0A1J1IDR5"/>
<organism evidence="1 2">
    <name type="scientific">Clunio marinus</name>
    <dbReference type="NCBI Taxonomy" id="568069"/>
    <lineage>
        <taxon>Eukaryota</taxon>
        <taxon>Metazoa</taxon>
        <taxon>Ecdysozoa</taxon>
        <taxon>Arthropoda</taxon>
        <taxon>Hexapoda</taxon>
        <taxon>Insecta</taxon>
        <taxon>Pterygota</taxon>
        <taxon>Neoptera</taxon>
        <taxon>Endopterygota</taxon>
        <taxon>Diptera</taxon>
        <taxon>Nematocera</taxon>
        <taxon>Chironomoidea</taxon>
        <taxon>Chironomidae</taxon>
        <taxon>Clunio</taxon>
    </lineage>
</organism>
<name>A0A1J1IDR5_9DIPT</name>
<accession>A0A1J1IDR5</accession>
<evidence type="ECO:0000313" key="2">
    <source>
        <dbReference type="Proteomes" id="UP000183832"/>
    </source>
</evidence>
<evidence type="ECO:0000313" key="1">
    <source>
        <dbReference type="EMBL" id="CRK97134.1"/>
    </source>
</evidence>
<protein>
    <submittedName>
        <fullName evidence="1">CLUMA_CG010531, isoform A</fullName>
    </submittedName>
</protein>